<keyword evidence="4" id="KW-1003">Cell membrane</keyword>
<feature type="transmembrane region" description="Helical" evidence="10">
    <location>
        <begin position="24"/>
        <end position="46"/>
    </location>
</feature>
<accession>A0ABV7FCN4</accession>
<dbReference type="PANTHER" id="PTHR35091">
    <property type="entry name" value="FLAGELLAR PROTEIN FLIL"/>
    <property type="match status" value="1"/>
</dbReference>
<proteinExistence type="inferred from homology"/>
<evidence type="ECO:0000256" key="3">
    <source>
        <dbReference type="ARBA" id="ARBA00008281"/>
    </source>
</evidence>
<reference evidence="12" key="1">
    <citation type="journal article" date="2019" name="Int. J. Syst. Evol. Microbiol.">
        <title>The Global Catalogue of Microorganisms (GCM) 10K type strain sequencing project: providing services to taxonomists for standard genome sequencing and annotation.</title>
        <authorList>
            <consortium name="The Broad Institute Genomics Platform"/>
            <consortium name="The Broad Institute Genome Sequencing Center for Infectious Disease"/>
            <person name="Wu L."/>
            <person name="Ma J."/>
        </authorList>
    </citation>
    <scope>NUCLEOTIDE SEQUENCE [LARGE SCALE GENOMIC DNA]</scope>
    <source>
        <strain evidence="12">KCTC 52237</strain>
    </source>
</reference>
<keyword evidence="7 10" id="KW-0283">Flagellar rotation</keyword>
<keyword evidence="9 10" id="KW-0472">Membrane</keyword>
<evidence type="ECO:0000313" key="12">
    <source>
        <dbReference type="Proteomes" id="UP001595555"/>
    </source>
</evidence>
<evidence type="ECO:0000313" key="11">
    <source>
        <dbReference type="EMBL" id="MFC3115379.1"/>
    </source>
</evidence>
<evidence type="ECO:0000256" key="9">
    <source>
        <dbReference type="ARBA" id="ARBA00023136"/>
    </source>
</evidence>
<keyword evidence="10" id="KW-0997">Cell inner membrane</keyword>
<evidence type="ECO:0000256" key="1">
    <source>
        <dbReference type="ARBA" id="ARBA00002254"/>
    </source>
</evidence>
<keyword evidence="11" id="KW-0969">Cilium</keyword>
<dbReference type="RefSeq" id="WP_378117618.1">
    <property type="nucleotide sequence ID" value="NZ_JBHRTF010000003.1"/>
</dbReference>
<evidence type="ECO:0000256" key="8">
    <source>
        <dbReference type="ARBA" id="ARBA00022989"/>
    </source>
</evidence>
<evidence type="ECO:0000256" key="7">
    <source>
        <dbReference type="ARBA" id="ARBA00022779"/>
    </source>
</evidence>
<dbReference type="InterPro" id="IPR005503">
    <property type="entry name" value="FliL"/>
</dbReference>
<gene>
    <name evidence="11" type="ORF">ACFODX_07400</name>
</gene>
<name>A0ABV7FCN4_9GAMM</name>
<evidence type="ECO:0000256" key="4">
    <source>
        <dbReference type="ARBA" id="ARBA00022475"/>
    </source>
</evidence>
<keyword evidence="8 10" id="KW-1133">Transmembrane helix</keyword>
<evidence type="ECO:0000256" key="2">
    <source>
        <dbReference type="ARBA" id="ARBA00004162"/>
    </source>
</evidence>
<keyword evidence="11" id="KW-0282">Flagellum</keyword>
<comment type="subcellular location">
    <subcellularLocation>
        <location evidence="10">Cell inner membrane</location>
    </subcellularLocation>
    <subcellularLocation>
        <location evidence="2">Cell membrane</location>
        <topology evidence="2">Single-pass membrane protein</topology>
    </subcellularLocation>
</comment>
<dbReference type="Proteomes" id="UP001595555">
    <property type="component" value="Unassembled WGS sequence"/>
</dbReference>
<sequence length="184" mass="19619">MAQAPKKANDAGANAEAAPKKKKLLMMIGVGVALVALSVGGTVVALKMLAPPAEAPAETAESHATLAPAVYVELAPNFVINYSVDGRQRYLQASITLMHRDPLLDSLLQLHMPAIRNALVMLLSSKDFNSLQTPEGKEQAKTEALTVIQTLLKKEQDALVASGVEEGLTTANIEQVLFTNFVMQ</sequence>
<keyword evidence="5 10" id="KW-0145">Chemotaxis</keyword>
<comment type="caution">
    <text evidence="11">The sequence shown here is derived from an EMBL/GenBank/DDBJ whole genome shotgun (WGS) entry which is preliminary data.</text>
</comment>
<keyword evidence="11" id="KW-0966">Cell projection</keyword>
<evidence type="ECO:0000256" key="5">
    <source>
        <dbReference type="ARBA" id="ARBA00022500"/>
    </source>
</evidence>
<evidence type="ECO:0000256" key="10">
    <source>
        <dbReference type="RuleBase" id="RU364125"/>
    </source>
</evidence>
<comment type="similarity">
    <text evidence="3 10">Belongs to the FliL family.</text>
</comment>
<keyword evidence="12" id="KW-1185">Reference proteome</keyword>
<dbReference type="PANTHER" id="PTHR35091:SF2">
    <property type="entry name" value="FLAGELLAR PROTEIN FLIL"/>
    <property type="match status" value="1"/>
</dbReference>
<organism evidence="11 12">
    <name type="scientific">Cellvibrio fontiphilus</name>
    <dbReference type="NCBI Taxonomy" id="1815559"/>
    <lineage>
        <taxon>Bacteria</taxon>
        <taxon>Pseudomonadati</taxon>
        <taxon>Pseudomonadota</taxon>
        <taxon>Gammaproteobacteria</taxon>
        <taxon>Cellvibrionales</taxon>
        <taxon>Cellvibrionaceae</taxon>
        <taxon>Cellvibrio</taxon>
    </lineage>
</organism>
<evidence type="ECO:0000256" key="6">
    <source>
        <dbReference type="ARBA" id="ARBA00022692"/>
    </source>
</evidence>
<protein>
    <recommendedName>
        <fullName evidence="10">Flagellar protein FliL</fullName>
    </recommendedName>
</protein>
<keyword evidence="6 10" id="KW-0812">Transmembrane</keyword>
<dbReference type="EMBL" id="JBHRTF010000003">
    <property type="protein sequence ID" value="MFC3115379.1"/>
    <property type="molecule type" value="Genomic_DNA"/>
</dbReference>
<comment type="function">
    <text evidence="1 10">Controls the rotational direction of flagella during chemotaxis.</text>
</comment>
<dbReference type="Pfam" id="PF03748">
    <property type="entry name" value="FliL"/>
    <property type="match status" value="1"/>
</dbReference>